<accession>A0A399FW12</accession>
<dbReference type="KEGG" id="thao:NI17_018440"/>
<dbReference type="CDD" id="cd00081">
    <property type="entry name" value="Hint"/>
    <property type="match status" value="1"/>
</dbReference>
<dbReference type="InterPro" id="IPR006141">
    <property type="entry name" value="Intein_N"/>
</dbReference>
<reference evidence="1" key="1">
    <citation type="submission" date="2020-10" db="EMBL/GenBank/DDBJ databases">
        <title>De novo genome project of the cellulose decomposer Thermobifida halotolerans type strain.</title>
        <authorList>
            <person name="Nagy I."/>
            <person name="Horvath B."/>
            <person name="Kukolya J."/>
            <person name="Nagy I."/>
            <person name="Orsini M."/>
        </authorList>
    </citation>
    <scope>NUCLEOTIDE SEQUENCE</scope>
    <source>
        <strain evidence="1">DSM 44931</strain>
    </source>
</reference>
<dbReference type="InterPro" id="IPR036844">
    <property type="entry name" value="Hint_dom_sf"/>
</dbReference>
<dbReference type="AlphaFoldDB" id="A0A399FW12"/>
<keyword evidence="2" id="KW-1185">Reference proteome</keyword>
<dbReference type="InterPro" id="IPR003587">
    <property type="entry name" value="Hint_dom_N"/>
</dbReference>
<dbReference type="GO" id="GO:0016539">
    <property type="term" value="P:intein-mediated protein splicing"/>
    <property type="evidence" value="ECO:0007669"/>
    <property type="project" value="InterPro"/>
</dbReference>
<dbReference type="CDD" id="cd06583">
    <property type="entry name" value="PGRP"/>
    <property type="match status" value="1"/>
</dbReference>
<gene>
    <name evidence="1" type="ORF">NI17_018440</name>
</gene>
<evidence type="ECO:0000313" key="2">
    <source>
        <dbReference type="Proteomes" id="UP000265719"/>
    </source>
</evidence>
<dbReference type="Gene3D" id="2.170.16.10">
    <property type="entry name" value="Hedgehog/Intein (Hint) domain"/>
    <property type="match status" value="1"/>
</dbReference>
<dbReference type="PANTHER" id="PTHR11022:SF41">
    <property type="entry name" value="PEPTIDOGLYCAN-RECOGNITION PROTEIN LC-RELATED"/>
    <property type="match status" value="1"/>
</dbReference>
<dbReference type="RefSeq" id="WP_068691190.1">
    <property type="nucleotide sequence ID" value="NZ_CP063196.1"/>
</dbReference>
<dbReference type="SUPFAM" id="SSF55846">
    <property type="entry name" value="N-acetylmuramoyl-L-alanine amidase-like"/>
    <property type="match status" value="1"/>
</dbReference>
<dbReference type="EMBL" id="CP063196">
    <property type="protein sequence ID" value="UOE18745.1"/>
    <property type="molecule type" value="Genomic_DNA"/>
</dbReference>
<organism evidence="1 2">
    <name type="scientific">Thermobifida halotolerans</name>
    <dbReference type="NCBI Taxonomy" id="483545"/>
    <lineage>
        <taxon>Bacteria</taxon>
        <taxon>Bacillati</taxon>
        <taxon>Actinomycetota</taxon>
        <taxon>Actinomycetes</taxon>
        <taxon>Streptosporangiales</taxon>
        <taxon>Nocardiopsidaceae</taxon>
        <taxon>Thermobifida</taxon>
    </lineage>
</organism>
<sequence length="688" mass="76572">MPRPERYVSRSDLGWGVSGASSADPKKGLVIHYDGSNQRLSEKPHSACARYWKQTRRFHTKARGWADIGYCVDEETEILTEDGWKNFREINEGDIVLTLDHETGLSRWQPLLAVNVFPATFRELIRMEGRGHSSLTTAEHRWPVERSHRRTDTRHRETTESGRASTGRARRTQQGRERTWATTETLTHRDRIPLSAPCGSLPTDPKWSDALVELVAWFWTGGHVEPRSGNRLPCTGVVVHQPEKNPENVTRIRGALNTLLGPPCARLPRVGGASDGEPRWREAHNGRLVEFHLSADAGRILLEQAPGRVPGHAFLRSLTRAQLELFIEVSLLGGGRTVPARNGGALVQESKAAAEAFQFAAVLAGRAASLRRCPPTASTGCDTWTVELRSEAYLSPRAAAARESAFAITREPYEGRIWCPTTPNGTWLARRSGTVYFTGNSYGVCPHGYVFEGRGLYRTQAAQPGGNSTYYSVTLMCGPSDEITDAQVNAVRQLREWLMEPRSSISGTVRGHRDFVDTSCPGDKLYRMVRDGVFSKPARWGGASAGEEDTVPHYLNMAQTKEITIPPHKYASLRWDTVWTDTAEIAHKDGLAVISRPCDLNGALWLDLEGLAEGEDVQLRMADWERKAKKYHLHPIAEGVGTAGRTFPAFPVVNRLGEGRTMDLRVYNVGSRPLTLRRATFKGHVWLH</sequence>
<proteinExistence type="predicted"/>
<dbReference type="SUPFAM" id="SSF51294">
    <property type="entry name" value="Hedgehog/intein (Hint) domain"/>
    <property type="match status" value="1"/>
</dbReference>
<dbReference type="InterPro" id="IPR036505">
    <property type="entry name" value="Amidase/PGRP_sf"/>
</dbReference>
<evidence type="ECO:0000313" key="1">
    <source>
        <dbReference type="EMBL" id="UOE18745.1"/>
    </source>
</evidence>
<dbReference type="GO" id="GO:0009253">
    <property type="term" value="P:peptidoglycan catabolic process"/>
    <property type="evidence" value="ECO:0007669"/>
    <property type="project" value="InterPro"/>
</dbReference>
<name>A0A399FW12_9ACTN</name>
<dbReference type="Gene3D" id="3.40.80.10">
    <property type="entry name" value="Peptidoglycan recognition protein-like"/>
    <property type="match status" value="1"/>
</dbReference>
<dbReference type="PROSITE" id="PS50817">
    <property type="entry name" value="INTEIN_N_TER"/>
    <property type="match status" value="1"/>
</dbReference>
<dbReference type="GO" id="GO:0008745">
    <property type="term" value="F:N-acetylmuramoyl-L-alanine amidase activity"/>
    <property type="evidence" value="ECO:0007669"/>
    <property type="project" value="InterPro"/>
</dbReference>
<dbReference type="Proteomes" id="UP000265719">
    <property type="component" value="Chromosome"/>
</dbReference>
<dbReference type="InterPro" id="IPR002502">
    <property type="entry name" value="Amidase_domain"/>
</dbReference>
<dbReference type="PANTHER" id="PTHR11022">
    <property type="entry name" value="PEPTIDOGLYCAN RECOGNITION PROTEIN"/>
    <property type="match status" value="1"/>
</dbReference>
<dbReference type="InterPro" id="IPR015510">
    <property type="entry name" value="PGRP"/>
</dbReference>
<dbReference type="SMART" id="SM00306">
    <property type="entry name" value="HintN"/>
    <property type="match status" value="1"/>
</dbReference>
<protein>
    <submittedName>
        <fullName evidence="1">N-acetylmuramoyl-L-alanine amidase</fullName>
    </submittedName>
</protein>
<dbReference type="OrthoDB" id="514320at2"/>